<sequence>MLASSVPGDEAGQRGPQLEHARHCSLQDVEGFPSAGLGLMPITHISEAPPGGEGLSGAGGLLGEALGAPPRHLSLGTTMPDGAGRAWSVEPEGSRDAAGTRTPAQQCQACHHQRLLLFPAHFLTDSKVKSKTWTRPSRVQEKKHLRRLHAPHPPRLTPCRTPLSQAQPGDTRPLGFTQMCLLLCCATQPREHVTSDGQTHPRVTVLMLLGQCQR</sequence>
<name>A0ABN8Z5J1_RANTA</name>
<evidence type="ECO:0000313" key="3">
    <source>
        <dbReference type="Proteomes" id="UP001176941"/>
    </source>
</evidence>
<feature type="region of interest" description="Disordered" evidence="1">
    <location>
        <begin position="43"/>
        <end position="101"/>
    </location>
</feature>
<protein>
    <submittedName>
        <fullName evidence="2">Uncharacterized protein</fullName>
    </submittedName>
</protein>
<dbReference type="Proteomes" id="UP001176941">
    <property type="component" value="Chromosome 26"/>
</dbReference>
<proteinExistence type="predicted"/>
<evidence type="ECO:0000256" key="1">
    <source>
        <dbReference type="SAM" id="MobiDB-lite"/>
    </source>
</evidence>
<organism evidence="2 3">
    <name type="scientific">Rangifer tarandus platyrhynchus</name>
    <name type="common">Svalbard reindeer</name>
    <dbReference type="NCBI Taxonomy" id="3082113"/>
    <lineage>
        <taxon>Eukaryota</taxon>
        <taxon>Metazoa</taxon>
        <taxon>Chordata</taxon>
        <taxon>Craniata</taxon>
        <taxon>Vertebrata</taxon>
        <taxon>Euteleostomi</taxon>
        <taxon>Mammalia</taxon>
        <taxon>Eutheria</taxon>
        <taxon>Laurasiatheria</taxon>
        <taxon>Artiodactyla</taxon>
        <taxon>Ruminantia</taxon>
        <taxon>Pecora</taxon>
        <taxon>Cervidae</taxon>
        <taxon>Odocoileinae</taxon>
        <taxon>Rangifer</taxon>
    </lineage>
</organism>
<evidence type="ECO:0000313" key="2">
    <source>
        <dbReference type="EMBL" id="CAI9167174.1"/>
    </source>
</evidence>
<keyword evidence="3" id="KW-1185">Reference proteome</keyword>
<dbReference type="EMBL" id="OX459962">
    <property type="protein sequence ID" value="CAI9167174.1"/>
    <property type="molecule type" value="Genomic_DNA"/>
</dbReference>
<accession>A0ABN8Z5J1</accession>
<reference evidence="2" key="1">
    <citation type="submission" date="2023-04" db="EMBL/GenBank/DDBJ databases">
        <authorList>
            <consortium name="ELIXIR-Norway"/>
        </authorList>
    </citation>
    <scope>NUCLEOTIDE SEQUENCE [LARGE SCALE GENOMIC DNA]</scope>
</reference>
<gene>
    <name evidence="2" type="ORF">MRATA1EN1_LOCUS16136</name>
</gene>
<feature type="compositionally biased region" description="Gly residues" evidence="1">
    <location>
        <begin position="51"/>
        <end position="62"/>
    </location>
</feature>